<organism evidence="1 2">
    <name type="scientific">Clostridium paridis</name>
    <dbReference type="NCBI Taxonomy" id="2803863"/>
    <lineage>
        <taxon>Bacteria</taxon>
        <taxon>Bacillati</taxon>
        <taxon>Bacillota</taxon>
        <taxon>Clostridia</taxon>
        <taxon>Eubacteriales</taxon>
        <taxon>Clostridiaceae</taxon>
        <taxon>Clostridium</taxon>
    </lineage>
</organism>
<dbReference type="InterPro" id="IPR007497">
    <property type="entry name" value="SIMPL/DUF541"/>
</dbReference>
<dbReference type="Proteomes" id="UP000623681">
    <property type="component" value="Unassembled WGS sequence"/>
</dbReference>
<dbReference type="PANTHER" id="PTHR34387:SF1">
    <property type="entry name" value="PERIPLASMIC IMMUNOGENIC PROTEIN"/>
    <property type="match status" value="1"/>
</dbReference>
<dbReference type="Pfam" id="PF04402">
    <property type="entry name" value="SIMPL"/>
    <property type="match status" value="1"/>
</dbReference>
<dbReference type="RefSeq" id="WP_202766350.1">
    <property type="nucleotide sequence ID" value="NZ_JAESWA010000017.1"/>
</dbReference>
<dbReference type="PANTHER" id="PTHR34387">
    <property type="entry name" value="SLR1258 PROTEIN"/>
    <property type="match status" value="1"/>
</dbReference>
<comment type="caution">
    <text evidence="1">The sequence shown here is derived from an EMBL/GenBank/DDBJ whole genome shotgun (WGS) entry which is preliminary data.</text>
</comment>
<gene>
    <name evidence="1" type="ORF">JK634_04095</name>
</gene>
<protein>
    <submittedName>
        <fullName evidence="1">SIMPL domain-containing protein</fullName>
    </submittedName>
</protein>
<dbReference type="Gene3D" id="3.30.110.170">
    <property type="entry name" value="Protein of unknown function (DUF541), domain 1"/>
    <property type="match status" value="1"/>
</dbReference>
<dbReference type="GO" id="GO:0006974">
    <property type="term" value="P:DNA damage response"/>
    <property type="evidence" value="ECO:0007669"/>
    <property type="project" value="TreeGrafter"/>
</dbReference>
<dbReference type="InterPro" id="IPR052022">
    <property type="entry name" value="26kDa_periplasmic_antigen"/>
</dbReference>
<reference evidence="1" key="1">
    <citation type="submission" date="2021-01" db="EMBL/GenBank/DDBJ databases">
        <title>Genome public.</title>
        <authorList>
            <person name="Liu C."/>
            <person name="Sun Q."/>
        </authorList>
    </citation>
    <scope>NUCLEOTIDE SEQUENCE</scope>
    <source>
        <strain evidence="1">YIM B02565</strain>
    </source>
</reference>
<dbReference type="Gene3D" id="3.30.70.2970">
    <property type="entry name" value="Protein of unknown function (DUF541), domain 2"/>
    <property type="match status" value="1"/>
</dbReference>
<dbReference type="EMBL" id="JAESWA010000017">
    <property type="protein sequence ID" value="MBL4930975.1"/>
    <property type="molecule type" value="Genomic_DNA"/>
</dbReference>
<accession>A0A937K4A1</accession>
<keyword evidence="2" id="KW-1185">Reference proteome</keyword>
<dbReference type="AlphaFoldDB" id="A0A937K4A1"/>
<evidence type="ECO:0000313" key="1">
    <source>
        <dbReference type="EMBL" id="MBL4930975.1"/>
    </source>
</evidence>
<name>A0A937K4A1_9CLOT</name>
<proteinExistence type="predicted"/>
<evidence type="ECO:0000313" key="2">
    <source>
        <dbReference type="Proteomes" id="UP000623681"/>
    </source>
</evidence>
<sequence>MFQDDIRYAFNDLYDGIIREEDVSNRFYLIGEGEVYVRPDMAEVVIGVITENMDIKLAQEENTKISNSVIESIRQLGVDLKDIQTQDYNINIRNDYVDGKQVFRGYEVRNNLRVLVRDIDKIGEIIDTSVASGANNIGNIGFLVSDENKVYLSALKLAIKDAQDKAMVMAGSLNVRLDAIPIKITEQAVNRIAPMNAVYKASASAPIEAGQYSVKANIEAIFQYFK</sequence>